<dbReference type="Proteomes" id="UP000037035">
    <property type="component" value="Unassembled WGS sequence"/>
</dbReference>
<dbReference type="EMBL" id="LAVV01007469">
    <property type="protein sequence ID" value="KNZ55828.1"/>
    <property type="molecule type" value="Genomic_DNA"/>
</dbReference>
<dbReference type="AlphaFoldDB" id="A0A0L6V4Y6"/>
<dbReference type="OrthoDB" id="10518912at2759"/>
<comment type="caution">
    <text evidence="1">The sequence shown here is derived from an EMBL/GenBank/DDBJ whole genome shotgun (WGS) entry which is preliminary data.</text>
</comment>
<reference evidence="1 2" key="1">
    <citation type="submission" date="2015-08" db="EMBL/GenBank/DDBJ databases">
        <title>Next Generation Sequencing and Analysis of the Genome of Puccinia sorghi L Schw, the Causal Agent of Maize Common Rust.</title>
        <authorList>
            <person name="Rochi L."/>
            <person name="Burguener G."/>
            <person name="Darino M."/>
            <person name="Turjanski A."/>
            <person name="Kreff E."/>
            <person name="Dieguez M.J."/>
            <person name="Sacco F."/>
        </authorList>
    </citation>
    <scope>NUCLEOTIDE SEQUENCE [LARGE SCALE GENOMIC DNA]</scope>
    <source>
        <strain evidence="1 2">RO10H11247</strain>
    </source>
</reference>
<proteinExistence type="predicted"/>
<sequence>MKLQAFVFTKNSQAPQIRGGVFSLSRNEQLIFQAFRNAQISLTTIWNYDPNIFYNIPHTTRPPQINNLIKEQHSFQFLQARFLTNLKHHQIQALQFLTNNKSPEGKNLDNLSNHHDNNCIRETCDCLKLQPTKVDVAPCLGSILADDMEFQASVPCIKIQDKLQTKICFLKSTCYSTKHLY</sequence>
<evidence type="ECO:0000313" key="1">
    <source>
        <dbReference type="EMBL" id="KNZ55828.1"/>
    </source>
</evidence>
<accession>A0A0L6V4Y6</accession>
<name>A0A0L6V4Y6_9BASI</name>
<evidence type="ECO:0000313" key="2">
    <source>
        <dbReference type="Proteomes" id="UP000037035"/>
    </source>
</evidence>
<organism evidence="1 2">
    <name type="scientific">Puccinia sorghi</name>
    <dbReference type="NCBI Taxonomy" id="27349"/>
    <lineage>
        <taxon>Eukaryota</taxon>
        <taxon>Fungi</taxon>
        <taxon>Dikarya</taxon>
        <taxon>Basidiomycota</taxon>
        <taxon>Pucciniomycotina</taxon>
        <taxon>Pucciniomycetes</taxon>
        <taxon>Pucciniales</taxon>
        <taxon>Pucciniaceae</taxon>
        <taxon>Puccinia</taxon>
    </lineage>
</organism>
<keyword evidence="2" id="KW-1185">Reference proteome</keyword>
<gene>
    <name evidence="1" type="ORF">VP01_2570g3</name>
</gene>
<protein>
    <submittedName>
        <fullName evidence="1">Uncharacterized protein</fullName>
    </submittedName>
</protein>
<dbReference type="VEuPathDB" id="FungiDB:VP01_2570g3"/>